<reference evidence="6 8" key="2">
    <citation type="submission" date="2022-03" db="EMBL/GenBank/DDBJ databases">
        <title>Genome sequencing of Morococcus cerebrosus.</title>
        <authorList>
            <person name="Baek M.-G."/>
            <person name="Yi H."/>
        </authorList>
    </citation>
    <scope>NUCLEOTIDE SEQUENCE [LARGE SCALE GENOMIC DNA]</scope>
    <source>
        <strain evidence="6 8">CIP 81.93</strain>
    </source>
</reference>
<evidence type="ECO:0000256" key="1">
    <source>
        <dbReference type="ARBA" id="ARBA00005290"/>
    </source>
</evidence>
<evidence type="ECO:0000256" key="4">
    <source>
        <dbReference type="ARBA" id="ARBA00023134"/>
    </source>
</evidence>
<dbReference type="EMBL" id="JUFZ01000004">
    <property type="protein sequence ID" value="KIC13166.1"/>
    <property type="molecule type" value="Genomic_DNA"/>
</dbReference>
<dbReference type="Proteomes" id="UP000829504">
    <property type="component" value="Chromosome"/>
</dbReference>
<dbReference type="EMBL" id="CP094242">
    <property type="protein sequence ID" value="UNV87588.1"/>
    <property type="molecule type" value="Genomic_DNA"/>
</dbReference>
<protein>
    <submittedName>
        <fullName evidence="5 6">GTP-binding protein</fullName>
    </submittedName>
</protein>
<dbReference type="CDD" id="cd00882">
    <property type="entry name" value="Ras_like_GTPase"/>
    <property type="match status" value="1"/>
</dbReference>
<name>A0A0C1H3Y7_9NEIS</name>
<dbReference type="GO" id="GO:0005525">
    <property type="term" value="F:GTP binding"/>
    <property type="evidence" value="ECO:0007669"/>
    <property type="project" value="UniProtKB-KW"/>
</dbReference>
<dbReference type="GeneID" id="64351741"/>
<evidence type="ECO:0000313" key="8">
    <source>
        <dbReference type="Proteomes" id="UP000829504"/>
    </source>
</evidence>
<dbReference type="PANTHER" id="PTHR42708">
    <property type="entry name" value="ATP/GTP-BINDING PROTEIN-RELATED"/>
    <property type="match status" value="1"/>
</dbReference>
<gene>
    <name evidence="5" type="ORF">MCC93_01340</name>
    <name evidence="6" type="ORF">MON37_01155</name>
</gene>
<evidence type="ECO:0000313" key="5">
    <source>
        <dbReference type="EMBL" id="KIC13166.1"/>
    </source>
</evidence>
<keyword evidence="8" id="KW-1185">Reference proteome</keyword>
<dbReference type="InterPro" id="IPR005225">
    <property type="entry name" value="Small_GTP-bd"/>
</dbReference>
<evidence type="ECO:0000256" key="2">
    <source>
        <dbReference type="ARBA" id="ARBA00022741"/>
    </source>
</evidence>
<dbReference type="Pfam" id="PF03029">
    <property type="entry name" value="ATP_bind_1"/>
    <property type="match status" value="1"/>
</dbReference>
<dbReference type="SUPFAM" id="SSF52540">
    <property type="entry name" value="P-loop containing nucleoside triphosphate hydrolases"/>
    <property type="match status" value="1"/>
</dbReference>
<comment type="similarity">
    <text evidence="1">Belongs to the GPN-loop GTPase family.</text>
</comment>
<dbReference type="Gene3D" id="3.40.50.300">
    <property type="entry name" value="P-loop containing nucleotide triphosphate hydrolases"/>
    <property type="match status" value="1"/>
</dbReference>
<dbReference type="AlphaFoldDB" id="A0A0C1H3Y7"/>
<dbReference type="PATRIC" id="fig|1056807.3.peg.128"/>
<dbReference type="Proteomes" id="UP000031390">
    <property type="component" value="Unassembled WGS sequence"/>
</dbReference>
<evidence type="ECO:0000313" key="7">
    <source>
        <dbReference type="Proteomes" id="UP000031390"/>
    </source>
</evidence>
<dbReference type="InterPro" id="IPR052705">
    <property type="entry name" value="Gliding_Motility_GTPase"/>
</dbReference>
<dbReference type="PANTHER" id="PTHR42708:SF1">
    <property type="entry name" value="GLIDING MOTILITY PROTEIN MGLA"/>
    <property type="match status" value="1"/>
</dbReference>
<dbReference type="PRINTS" id="PR00449">
    <property type="entry name" value="RASTRNSFRMNG"/>
</dbReference>
<proteinExistence type="inferred from homology"/>
<dbReference type="InterPro" id="IPR004130">
    <property type="entry name" value="Gpn"/>
</dbReference>
<keyword evidence="3" id="KW-0378">Hydrolase</keyword>
<reference evidence="5 7" key="1">
    <citation type="submission" date="2014-12" db="EMBL/GenBank/DDBJ databases">
        <title>Genome sequence of Morococcus cerebrosus.</title>
        <authorList>
            <person name="Shin S.-K."/>
            <person name="Yi H."/>
        </authorList>
    </citation>
    <scope>NUCLEOTIDE SEQUENCE [LARGE SCALE GENOMIC DNA]</scope>
    <source>
        <strain evidence="5 7">CIP 81.93</strain>
    </source>
</reference>
<dbReference type="RefSeq" id="WP_003743737.1">
    <property type="nucleotide sequence ID" value="NZ_CP094242.1"/>
</dbReference>
<evidence type="ECO:0000313" key="6">
    <source>
        <dbReference type="EMBL" id="UNV87588.1"/>
    </source>
</evidence>
<keyword evidence="2" id="KW-0547">Nucleotide-binding</keyword>
<dbReference type="NCBIfam" id="TIGR00231">
    <property type="entry name" value="small_GTP"/>
    <property type="match status" value="1"/>
</dbReference>
<keyword evidence="4" id="KW-0342">GTP-binding</keyword>
<evidence type="ECO:0000256" key="3">
    <source>
        <dbReference type="ARBA" id="ARBA00022801"/>
    </source>
</evidence>
<sequence>MKENKIIFTGPVGVGKTTAISALSDEPPVQTDASASDMTLVRKGYTTVAMDYGVIHLDEEVKVHLYGTPGQERFNFMWEILSQGSMGLVLLLDNTRTNPLKDLQFFLEAFRELLKKAPLVVGVTKMDIRSLPSVDVYQKYLAQNNFNVPVFEIDARREDDVKQLVSAMLFSIDPGLEV</sequence>
<organism evidence="5 7">
    <name type="scientific">Morococcus cerebrosus</name>
    <dbReference type="NCBI Taxonomy" id="1056807"/>
    <lineage>
        <taxon>Bacteria</taxon>
        <taxon>Pseudomonadati</taxon>
        <taxon>Pseudomonadota</taxon>
        <taxon>Betaproteobacteria</taxon>
        <taxon>Neisseriales</taxon>
        <taxon>Neisseriaceae</taxon>
        <taxon>Morococcus</taxon>
    </lineage>
</organism>
<accession>A0A0C1H3Y7</accession>
<dbReference type="InterPro" id="IPR027417">
    <property type="entry name" value="P-loop_NTPase"/>
</dbReference>
<dbReference type="GO" id="GO:0016787">
    <property type="term" value="F:hydrolase activity"/>
    <property type="evidence" value="ECO:0007669"/>
    <property type="project" value="UniProtKB-KW"/>
</dbReference>